<dbReference type="EMBL" id="VXIV02002497">
    <property type="protein sequence ID" value="KAF6025093.1"/>
    <property type="molecule type" value="Genomic_DNA"/>
</dbReference>
<dbReference type="Proteomes" id="UP000593567">
    <property type="component" value="Unassembled WGS sequence"/>
</dbReference>
<keyword evidence="2" id="KW-1185">Reference proteome</keyword>
<name>A0A7J7JH14_BUGNE</name>
<organism evidence="1 2">
    <name type="scientific">Bugula neritina</name>
    <name type="common">Brown bryozoan</name>
    <name type="synonym">Sertularia neritina</name>
    <dbReference type="NCBI Taxonomy" id="10212"/>
    <lineage>
        <taxon>Eukaryota</taxon>
        <taxon>Metazoa</taxon>
        <taxon>Spiralia</taxon>
        <taxon>Lophotrochozoa</taxon>
        <taxon>Bryozoa</taxon>
        <taxon>Gymnolaemata</taxon>
        <taxon>Cheilostomatida</taxon>
        <taxon>Flustrina</taxon>
        <taxon>Buguloidea</taxon>
        <taxon>Bugulidae</taxon>
        <taxon>Bugula</taxon>
    </lineage>
</organism>
<reference evidence="1" key="1">
    <citation type="submission" date="2020-06" db="EMBL/GenBank/DDBJ databases">
        <title>Draft genome of Bugula neritina, a colonial animal packing powerful symbionts and potential medicines.</title>
        <authorList>
            <person name="Rayko M."/>
        </authorList>
    </citation>
    <scope>NUCLEOTIDE SEQUENCE [LARGE SCALE GENOMIC DNA]</scope>
    <source>
        <strain evidence="1">Kwan_BN1</strain>
    </source>
</reference>
<evidence type="ECO:0000313" key="2">
    <source>
        <dbReference type="Proteomes" id="UP000593567"/>
    </source>
</evidence>
<comment type="caution">
    <text evidence="1">The sequence shown here is derived from an EMBL/GenBank/DDBJ whole genome shotgun (WGS) entry which is preliminary data.</text>
</comment>
<protein>
    <submittedName>
        <fullName evidence="1">Uncharacterized protein</fullName>
    </submittedName>
</protein>
<proteinExistence type="predicted"/>
<accession>A0A7J7JH14</accession>
<evidence type="ECO:0000313" key="1">
    <source>
        <dbReference type="EMBL" id="KAF6025093.1"/>
    </source>
</evidence>
<gene>
    <name evidence="1" type="ORF">EB796_016604</name>
</gene>
<dbReference type="AlphaFoldDB" id="A0A7J7JH14"/>
<sequence>MISSLTSFLFGNGEPSVPTPAELSCSLYTTPADEEWVLVDRSKYLVGTYKVHHTTFSVFLLILSTASHDFTFI</sequence>